<protein>
    <submittedName>
        <fullName evidence="1">DNA-binding protein</fullName>
    </submittedName>
</protein>
<keyword evidence="1" id="KW-0238">DNA-binding</keyword>
<gene>
    <name evidence="1" type="ORF">NCTC12092_01549</name>
</gene>
<dbReference type="EMBL" id="UHFF01000002">
    <property type="protein sequence ID" value="SUN47802.1"/>
    <property type="molecule type" value="Genomic_DNA"/>
</dbReference>
<dbReference type="GO" id="GO:0003677">
    <property type="term" value="F:DNA binding"/>
    <property type="evidence" value="ECO:0007669"/>
    <property type="project" value="UniProtKB-KW"/>
</dbReference>
<organism evidence="1 2">
    <name type="scientific">Streptococcus equi subsp. equi</name>
    <dbReference type="NCBI Taxonomy" id="148942"/>
    <lineage>
        <taxon>Bacteria</taxon>
        <taxon>Bacillati</taxon>
        <taxon>Bacillota</taxon>
        <taxon>Bacilli</taxon>
        <taxon>Lactobacillales</taxon>
        <taxon>Streptococcaceae</taxon>
        <taxon>Streptococcus</taxon>
    </lineage>
</organism>
<dbReference type="SUPFAM" id="SSF47789">
    <property type="entry name" value="C-terminal domain of RNA polymerase alpha subunit"/>
    <property type="match status" value="1"/>
</dbReference>
<dbReference type="Gene3D" id="1.10.150.20">
    <property type="entry name" value="5' to 3' exonuclease, C-terminal subdomain"/>
    <property type="match status" value="1"/>
</dbReference>
<reference evidence="1 2" key="1">
    <citation type="submission" date="2018-06" db="EMBL/GenBank/DDBJ databases">
        <authorList>
            <consortium name="Pathogen Informatics"/>
            <person name="Doyle S."/>
        </authorList>
    </citation>
    <scope>NUCLEOTIDE SEQUENCE [LARGE SCALE GENOMIC DNA]</scope>
    <source>
        <strain evidence="1 2">NCTC12092</strain>
    </source>
</reference>
<sequence>MTEKDKKDRDKVVSLQHYRQADAEDDMLFGHETEFFSDDLEALLNSMDNQLLSDLEHFAGDRAYDLIKYLAFDEDCQHQAWLASKPMGWVNLEERPYLSQKFELAMLYKQNGLYEKALHHLLEIHQYDEGDHLGTRYEILALYVLKSDFTMAEAFYDSKDYHRGDLLMEVPLMVGALLAEREELADDILANLAETVPDFVAIVRQKAFPINDILAAGALESYEPNSLSSIYLAFFNILPLLMTAQYYLQQYFQVFFEGAEDELTFLEELDLPLSKVNLFNQYGIHTLEDFSAWTTQELLDIPGVGKQMIARLKRLGVIFSQE</sequence>
<name>A0A380JS40_9STRE</name>
<evidence type="ECO:0000313" key="1">
    <source>
        <dbReference type="EMBL" id="SUN47802.1"/>
    </source>
</evidence>
<dbReference type="Proteomes" id="UP000254461">
    <property type="component" value="Unassembled WGS sequence"/>
</dbReference>
<dbReference type="RefSeq" id="WP_115251236.1">
    <property type="nucleotide sequence ID" value="NZ_UHFF01000002.1"/>
</dbReference>
<accession>A0A380JS40</accession>
<evidence type="ECO:0000313" key="2">
    <source>
        <dbReference type="Proteomes" id="UP000254461"/>
    </source>
</evidence>
<proteinExistence type="predicted"/>
<dbReference type="AlphaFoldDB" id="A0A380JS40"/>